<evidence type="ECO:0000313" key="7">
    <source>
        <dbReference type="Proteomes" id="UP000198779"/>
    </source>
</evidence>
<dbReference type="RefSeq" id="WP_091816435.1">
    <property type="nucleotide sequence ID" value="NZ_CP091791.1"/>
</dbReference>
<evidence type="ECO:0000256" key="1">
    <source>
        <dbReference type="ARBA" id="ARBA00005656"/>
    </source>
</evidence>
<evidence type="ECO:0000313" key="8">
    <source>
        <dbReference type="Proteomes" id="UP000199134"/>
    </source>
</evidence>
<reference evidence="6 7" key="1">
    <citation type="submission" date="2016-10" db="EMBL/GenBank/DDBJ databases">
        <authorList>
            <person name="Varghese N."/>
            <person name="Submissions S."/>
        </authorList>
    </citation>
    <scope>NUCLEOTIDE SEQUENCE</scope>
    <source>
        <strain evidence="6">BP1-145</strain>
        <strain evidence="7">BP1-148</strain>
    </source>
</reference>
<keyword evidence="2 5" id="KW-0808">Transferase</keyword>
<dbReference type="PANTHER" id="PTHR43356">
    <property type="entry name" value="PHOSPHATE ACETYLTRANSFERASE"/>
    <property type="match status" value="1"/>
</dbReference>
<dbReference type="Gene3D" id="3.40.718.10">
    <property type="entry name" value="Isopropylmalate Dehydrogenase"/>
    <property type="match status" value="1"/>
</dbReference>
<dbReference type="EMBL" id="FNIW01000001">
    <property type="protein sequence ID" value="SDN64110.1"/>
    <property type="molecule type" value="Genomic_DNA"/>
</dbReference>
<dbReference type="Proteomes" id="UP000199134">
    <property type="component" value="Unassembled WGS sequence"/>
</dbReference>
<dbReference type="Pfam" id="PF01515">
    <property type="entry name" value="PTA_PTB"/>
    <property type="match status" value="1"/>
</dbReference>
<proteinExistence type="inferred from homology"/>
<dbReference type="STRING" id="645274.SAMN04487901_10610"/>
<sequence>MKAIQCFDELVEHLKASGVRRRVAVVCGRDESTSGAVERAVKAGFAEAIYVDNDDVDVAAAEAVALVREGKADVIMKGLLNTDNLLKAILNKETGILPKGRVLTHLCCAKMEQYDKLLFMTDVAVIPYPTKEQREQQLIYLLDLCRNMGVEEPRIALISCSEKVNPKHFPCTVEYRELVEQANAGQFGPCIVDGPLDLKTSLSPAALHKKGLTSPLEGRSDGLIFSDIQAGNVFYKSITLFCQAQTAAILQGPQVPVVLTSRADSADNKFYSLALACV</sequence>
<dbReference type="PANTHER" id="PTHR43356:SF2">
    <property type="entry name" value="PHOSPHATE ACETYLTRANSFERASE"/>
    <property type="match status" value="1"/>
</dbReference>
<feature type="domain" description="Phosphate acetyl/butaryl transferase" evidence="4">
    <location>
        <begin position="60"/>
        <end position="277"/>
    </location>
</feature>
<dbReference type="AlphaFoldDB" id="A0A1H0D1Q5"/>
<dbReference type="PIRSF" id="PIRSF000428">
    <property type="entry name" value="P_Ac_trans"/>
    <property type="match status" value="1"/>
</dbReference>
<protein>
    <submittedName>
        <fullName evidence="6">Phosphate butyryltransferase</fullName>
    </submittedName>
</protein>
<name>A0A1H0D1Q5_9BACT</name>
<evidence type="ECO:0000259" key="4">
    <source>
        <dbReference type="Pfam" id="PF01515"/>
    </source>
</evidence>
<organism evidence="6 8">
    <name type="scientific">Prevotella communis</name>
    <dbReference type="NCBI Taxonomy" id="2913614"/>
    <lineage>
        <taxon>Bacteria</taxon>
        <taxon>Pseudomonadati</taxon>
        <taxon>Bacteroidota</taxon>
        <taxon>Bacteroidia</taxon>
        <taxon>Bacteroidales</taxon>
        <taxon>Prevotellaceae</taxon>
        <taxon>Prevotella</taxon>
    </lineage>
</organism>
<dbReference type="Proteomes" id="UP000198779">
    <property type="component" value="Unassembled WGS sequence"/>
</dbReference>
<dbReference type="SUPFAM" id="SSF53659">
    <property type="entry name" value="Isocitrate/Isopropylmalate dehydrogenase-like"/>
    <property type="match status" value="1"/>
</dbReference>
<dbReference type="GO" id="GO:0016746">
    <property type="term" value="F:acyltransferase activity"/>
    <property type="evidence" value="ECO:0007669"/>
    <property type="project" value="UniProtKB-KW"/>
</dbReference>
<reference evidence="5 8" key="2">
    <citation type="submission" date="2016-10" db="EMBL/GenBank/DDBJ databases">
        <authorList>
            <person name="de Groot N.N."/>
        </authorList>
    </citation>
    <scope>NUCLEOTIDE SEQUENCE [LARGE SCALE GENOMIC DNA]</scope>
    <source>
        <strain evidence="8">BP1-145</strain>
        <strain evidence="5">BP1-148</strain>
    </source>
</reference>
<keyword evidence="3" id="KW-0012">Acyltransferase</keyword>
<evidence type="ECO:0000256" key="2">
    <source>
        <dbReference type="ARBA" id="ARBA00022679"/>
    </source>
</evidence>
<gene>
    <name evidence="6" type="ORF">SAMN04487900_101225</name>
    <name evidence="5" type="ORF">SAMN04487901_10610</name>
</gene>
<evidence type="ECO:0000313" key="6">
    <source>
        <dbReference type="EMBL" id="SDN64110.1"/>
    </source>
</evidence>
<accession>A0A1G7VJR5</accession>
<accession>A0A1H0D1Q5</accession>
<dbReference type="OrthoDB" id="9774179at2"/>
<dbReference type="InterPro" id="IPR012147">
    <property type="entry name" value="P_Ac_Bu_trans"/>
</dbReference>
<evidence type="ECO:0000256" key="3">
    <source>
        <dbReference type="ARBA" id="ARBA00023315"/>
    </source>
</evidence>
<keyword evidence="7" id="KW-1185">Reference proteome</keyword>
<dbReference type="EMBL" id="FNCQ01000006">
    <property type="protein sequence ID" value="SDG59927.1"/>
    <property type="molecule type" value="Genomic_DNA"/>
</dbReference>
<comment type="similarity">
    <text evidence="1">Belongs to the phosphate acetyltransferase and butyryltransferase family.</text>
</comment>
<dbReference type="InterPro" id="IPR050500">
    <property type="entry name" value="Phos_Acetyltrans/Butyryltrans"/>
</dbReference>
<evidence type="ECO:0000313" key="5">
    <source>
        <dbReference type="EMBL" id="SDG59927.1"/>
    </source>
</evidence>
<dbReference type="InterPro" id="IPR002505">
    <property type="entry name" value="PTA_PTB"/>
</dbReference>